<gene>
    <name evidence="1" type="ORF">ACHAXA_006998</name>
</gene>
<accession>A0ABD3R1U6</accession>
<evidence type="ECO:0000313" key="2">
    <source>
        <dbReference type="Proteomes" id="UP001530377"/>
    </source>
</evidence>
<evidence type="ECO:0000313" key="1">
    <source>
        <dbReference type="EMBL" id="KAL3806092.1"/>
    </source>
</evidence>
<name>A0ABD3R1U6_9STRA</name>
<organism evidence="1 2">
    <name type="scientific">Cyclostephanos tholiformis</name>
    <dbReference type="NCBI Taxonomy" id="382380"/>
    <lineage>
        <taxon>Eukaryota</taxon>
        <taxon>Sar</taxon>
        <taxon>Stramenopiles</taxon>
        <taxon>Ochrophyta</taxon>
        <taxon>Bacillariophyta</taxon>
        <taxon>Coscinodiscophyceae</taxon>
        <taxon>Thalassiosirophycidae</taxon>
        <taxon>Stephanodiscales</taxon>
        <taxon>Stephanodiscaceae</taxon>
        <taxon>Cyclostephanos</taxon>
    </lineage>
</organism>
<protein>
    <recommendedName>
        <fullName evidence="3">Peptidase A1 domain-containing protein</fullName>
    </recommendedName>
</protein>
<dbReference type="Proteomes" id="UP001530377">
    <property type="component" value="Unassembled WGS sequence"/>
</dbReference>
<evidence type="ECO:0008006" key="3">
    <source>
        <dbReference type="Google" id="ProtNLM"/>
    </source>
</evidence>
<dbReference type="AlphaFoldDB" id="A0ABD3R1U6"/>
<proteinExistence type="predicted"/>
<comment type="caution">
    <text evidence="1">The sequence shown here is derived from an EMBL/GenBank/DDBJ whole genome shotgun (WGS) entry which is preliminary data.</text>
</comment>
<dbReference type="EMBL" id="JALLPB020000895">
    <property type="protein sequence ID" value="KAL3806092.1"/>
    <property type="molecule type" value="Genomic_DNA"/>
</dbReference>
<keyword evidence="2" id="KW-1185">Reference proteome</keyword>
<reference evidence="1 2" key="1">
    <citation type="submission" date="2024-10" db="EMBL/GenBank/DDBJ databases">
        <title>Updated reference genomes for cyclostephanoid diatoms.</title>
        <authorList>
            <person name="Roberts W.R."/>
            <person name="Alverson A.J."/>
        </authorList>
    </citation>
    <scope>NUCLEOTIDE SEQUENCE [LARGE SCALE GENOMIC DNA]</scope>
    <source>
        <strain evidence="1 2">AJA228-03</strain>
    </source>
</reference>
<sequence>MPWKGTTLAPVSTKHIHGSSWLLKSAYAPTEEIYGSVKGQIGWKFARYEFRDPLLKVQSKCNPESRSPDATNAFGIVGVLDRALTNEATGGGMIEPYAILGLIRNHSTNPRNRFPDPRPSFLEQECISIGTEETAENKDNRIRSFTINGPLRKLALSTHSLIPTSEPVLPLVDLRIFGDFVDHYAVMVESISFDDFSLSSRSLKRFCRHSFERPIVAVFDTGLTSCLLIKSFYDVLQQYLGAQSATINEIESVSLILLGVDRREARRKVPACKISGSIRADPRFYVKPIELDWFDDEQVSPYVIVLGQSFLSQGALTIDLDERIATFNLAST</sequence>